<evidence type="ECO:0000313" key="1">
    <source>
        <dbReference type="EMBL" id="JAD29762.1"/>
    </source>
</evidence>
<accession>A0A0A8Z4I1</accession>
<protein>
    <submittedName>
        <fullName evidence="1">Uncharacterized protein</fullName>
    </submittedName>
</protein>
<proteinExistence type="predicted"/>
<reference evidence="1" key="1">
    <citation type="submission" date="2014-09" db="EMBL/GenBank/DDBJ databases">
        <authorList>
            <person name="Magalhaes I.L.F."/>
            <person name="Oliveira U."/>
            <person name="Santos F.R."/>
            <person name="Vidigal T.H.D.A."/>
            <person name="Brescovit A.D."/>
            <person name="Santos A.J."/>
        </authorList>
    </citation>
    <scope>NUCLEOTIDE SEQUENCE</scope>
    <source>
        <tissue evidence="1">Shoot tissue taken approximately 20 cm above the soil surface</tissue>
    </source>
</reference>
<dbReference type="AlphaFoldDB" id="A0A0A8Z4I1"/>
<name>A0A0A8Z4I1_ARUDO</name>
<sequence>MLQQYKGNSIPMRCRMDRRFAAASGVGCKCSAHGKLGYGGGWVDHQITHKTTSLT</sequence>
<dbReference type="EMBL" id="GBRH01268133">
    <property type="protein sequence ID" value="JAD29762.1"/>
    <property type="molecule type" value="Transcribed_RNA"/>
</dbReference>
<organism evidence="1">
    <name type="scientific">Arundo donax</name>
    <name type="common">Giant reed</name>
    <name type="synonym">Donax arundinaceus</name>
    <dbReference type="NCBI Taxonomy" id="35708"/>
    <lineage>
        <taxon>Eukaryota</taxon>
        <taxon>Viridiplantae</taxon>
        <taxon>Streptophyta</taxon>
        <taxon>Embryophyta</taxon>
        <taxon>Tracheophyta</taxon>
        <taxon>Spermatophyta</taxon>
        <taxon>Magnoliopsida</taxon>
        <taxon>Liliopsida</taxon>
        <taxon>Poales</taxon>
        <taxon>Poaceae</taxon>
        <taxon>PACMAD clade</taxon>
        <taxon>Arundinoideae</taxon>
        <taxon>Arundineae</taxon>
        <taxon>Arundo</taxon>
    </lineage>
</organism>
<reference evidence="1" key="2">
    <citation type="journal article" date="2015" name="Data Brief">
        <title>Shoot transcriptome of the giant reed, Arundo donax.</title>
        <authorList>
            <person name="Barrero R.A."/>
            <person name="Guerrero F.D."/>
            <person name="Moolhuijzen P."/>
            <person name="Goolsby J.A."/>
            <person name="Tidwell J."/>
            <person name="Bellgard S.E."/>
            <person name="Bellgard M.I."/>
        </authorList>
    </citation>
    <scope>NUCLEOTIDE SEQUENCE</scope>
    <source>
        <tissue evidence="1">Shoot tissue taken approximately 20 cm above the soil surface</tissue>
    </source>
</reference>